<comment type="caution">
    <text evidence="1">The sequence shown here is derived from an EMBL/GenBank/DDBJ whole genome shotgun (WGS) entry which is preliminary data.</text>
</comment>
<gene>
    <name evidence="1" type="ORF">WDU93_09445</name>
</gene>
<dbReference type="Pfam" id="PF09438">
    <property type="entry name" value="DUF2017"/>
    <property type="match status" value="1"/>
</dbReference>
<keyword evidence="2" id="KW-1185">Reference proteome</keyword>
<dbReference type="EMBL" id="JBBDGN010000008">
    <property type="protein sequence ID" value="MEJ1091917.1"/>
    <property type="molecule type" value="Genomic_DNA"/>
</dbReference>
<evidence type="ECO:0000313" key="2">
    <source>
        <dbReference type="Proteomes" id="UP001366085"/>
    </source>
</evidence>
<name>A0ABU8LNL5_9MICO</name>
<reference evidence="1 2" key="1">
    <citation type="submission" date="2024-02" db="EMBL/GenBank/DDBJ databases">
        <authorList>
            <person name="Saticioglu I.B."/>
        </authorList>
    </citation>
    <scope>NUCLEOTIDE SEQUENCE [LARGE SCALE GENOMIC DNA]</scope>
    <source>
        <strain evidence="1 2">Mu-43</strain>
    </source>
</reference>
<sequence length="162" mass="17884">MTITLPTVEGQYLHDLVEEYLQVIGDAASSSDTAVDRLTPDIYPDDPEASAAFRTAMHDDLLGRRRHDAQVVLASLTALTRSDAQPAGARRAAEVVQLTDTELDAWLRTLSAMRLIMADRLGIVTEDTHDPDDLRFGVYDWLGYRLDQLVSAADDRDAANGR</sequence>
<dbReference type="Proteomes" id="UP001366085">
    <property type="component" value="Unassembled WGS sequence"/>
</dbReference>
<dbReference type="RefSeq" id="WP_337319893.1">
    <property type="nucleotide sequence ID" value="NZ_JBBDGN010000008.1"/>
</dbReference>
<proteinExistence type="predicted"/>
<evidence type="ECO:0000313" key="1">
    <source>
        <dbReference type="EMBL" id="MEJ1091917.1"/>
    </source>
</evidence>
<protein>
    <submittedName>
        <fullName evidence="1">DUF2017 family protein</fullName>
    </submittedName>
</protein>
<accession>A0ABU8LNL5</accession>
<dbReference type="InterPro" id="IPR018561">
    <property type="entry name" value="AosR"/>
</dbReference>
<organism evidence="1 2">
    <name type="scientific">Microbacterium istanbulense</name>
    <dbReference type="NCBI Taxonomy" id="3122049"/>
    <lineage>
        <taxon>Bacteria</taxon>
        <taxon>Bacillati</taxon>
        <taxon>Actinomycetota</taxon>
        <taxon>Actinomycetes</taxon>
        <taxon>Micrococcales</taxon>
        <taxon>Microbacteriaceae</taxon>
        <taxon>Microbacterium</taxon>
    </lineage>
</organism>